<organism evidence="2 3">
    <name type="scientific">Rufibacter sediminis</name>
    <dbReference type="NCBI Taxonomy" id="2762756"/>
    <lineage>
        <taxon>Bacteria</taxon>
        <taxon>Pseudomonadati</taxon>
        <taxon>Bacteroidota</taxon>
        <taxon>Cytophagia</taxon>
        <taxon>Cytophagales</taxon>
        <taxon>Hymenobacteraceae</taxon>
        <taxon>Rufibacter</taxon>
    </lineage>
</organism>
<evidence type="ECO:0008006" key="4">
    <source>
        <dbReference type="Google" id="ProtNLM"/>
    </source>
</evidence>
<sequence>MKKIFTVFLCASTLFVSGCASIVSESKYPINLASTPDGASFTIVNRNGQEVASGQTPTTVVLPAGNGFFKKGIYAIKFSKAGYSDKTLTLEAGVDGWYFGNLLFGGLIGMLIVDPATGAMYKFNQKDVKAMLSQNTAFAPLQGEGLKIVSVEDIPLELREKLVELK</sequence>
<feature type="chain" id="PRO_5046500630" description="PEGA domain-containing protein" evidence="1">
    <location>
        <begin position="21"/>
        <end position="166"/>
    </location>
</feature>
<name>A0ABR6VUI4_9BACT</name>
<accession>A0ABR6VUI4</accession>
<evidence type="ECO:0000313" key="2">
    <source>
        <dbReference type="EMBL" id="MBC3540872.1"/>
    </source>
</evidence>
<comment type="caution">
    <text evidence="2">The sequence shown here is derived from an EMBL/GenBank/DDBJ whole genome shotgun (WGS) entry which is preliminary data.</text>
</comment>
<keyword evidence="3" id="KW-1185">Reference proteome</keyword>
<keyword evidence="1" id="KW-0732">Signal</keyword>
<evidence type="ECO:0000256" key="1">
    <source>
        <dbReference type="SAM" id="SignalP"/>
    </source>
</evidence>
<gene>
    <name evidence="2" type="ORF">H7U12_14350</name>
</gene>
<dbReference type="RefSeq" id="WP_186639158.1">
    <property type="nucleotide sequence ID" value="NZ_JACOAF010000031.1"/>
</dbReference>
<reference evidence="2 3" key="1">
    <citation type="journal article" date="2019" name="Int. J. Syst. Evol. Microbiol.">
        <title>Rufibacter sediminis sp. nov., isolated from freshwater lake sediment.</title>
        <authorList>
            <person name="Qu J.H."/>
            <person name="Zhang L.J."/>
            <person name="Fu Y.H."/>
            <person name="Li H.F."/>
        </authorList>
    </citation>
    <scope>NUCLEOTIDE SEQUENCE [LARGE SCALE GENOMIC DNA]</scope>
    <source>
        <strain evidence="2 3">H-1</strain>
    </source>
</reference>
<feature type="signal peptide" evidence="1">
    <location>
        <begin position="1"/>
        <end position="20"/>
    </location>
</feature>
<protein>
    <recommendedName>
        <fullName evidence="4">PEGA domain-containing protein</fullName>
    </recommendedName>
</protein>
<dbReference type="PROSITE" id="PS51257">
    <property type="entry name" value="PROKAR_LIPOPROTEIN"/>
    <property type="match status" value="1"/>
</dbReference>
<proteinExistence type="predicted"/>
<evidence type="ECO:0000313" key="3">
    <source>
        <dbReference type="Proteomes" id="UP000659698"/>
    </source>
</evidence>
<dbReference type="Proteomes" id="UP000659698">
    <property type="component" value="Unassembled WGS sequence"/>
</dbReference>
<dbReference type="EMBL" id="JACOAF010000031">
    <property type="protein sequence ID" value="MBC3540872.1"/>
    <property type="molecule type" value="Genomic_DNA"/>
</dbReference>